<evidence type="ECO:0000256" key="1">
    <source>
        <dbReference type="ARBA" id="ARBA00010049"/>
    </source>
</evidence>
<feature type="signal peptide" evidence="3">
    <location>
        <begin position="1"/>
        <end position="26"/>
    </location>
</feature>
<comment type="similarity">
    <text evidence="1">Belongs to the Ole e I family.</text>
</comment>
<dbReference type="AlphaFoldDB" id="A0A8B8QMP7"/>
<evidence type="ECO:0000313" key="5">
    <source>
        <dbReference type="RefSeq" id="XP_030548451.1"/>
    </source>
</evidence>
<dbReference type="PANTHER" id="PTHR31614">
    <property type="entry name" value="PROTEIN DOWNSTREAM OF FLC-RELATED"/>
    <property type="match status" value="1"/>
</dbReference>
<gene>
    <name evidence="5" type="primary">LOC115753781</name>
</gene>
<protein>
    <submittedName>
        <fullName evidence="5">Olee1-like protein</fullName>
    </submittedName>
</protein>
<dbReference type="RefSeq" id="XP_030548451.1">
    <property type="nucleotide sequence ID" value="XM_030692591.2"/>
</dbReference>
<reference evidence="5" key="1">
    <citation type="submission" date="2025-08" db="UniProtKB">
        <authorList>
            <consortium name="RefSeq"/>
        </authorList>
    </citation>
    <scope>IDENTIFICATION</scope>
    <source>
        <tissue evidence="5">Leaf</tissue>
    </source>
</reference>
<dbReference type="GeneID" id="115753781"/>
<keyword evidence="2" id="KW-1015">Disulfide bond</keyword>
<dbReference type="PROSITE" id="PS00925">
    <property type="entry name" value="OLEEI"/>
    <property type="match status" value="1"/>
</dbReference>
<evidence type="ECO:0000256" key="3">
    <source>
        <dbReference type="SAM" id="SignalP"/>
    </source>
</evidence>
<sequence>MAKSLKAIVFLASALCFLSLLGAVCGDDRFFVEGKVYCDTCRTQFITKVSKDMAGAKVRLECRDREGGAITYSIEGVTDNTGTYRLPVDGEHEEEICEIVLVKSSQPGCEEVSNDPFLRKSARISLTKNNGMATPVRQANPLGYMKKEPLAECAEVLKELGMTAFGLA</sequence>
<name>A0A8B8QMP7_9MYRT</name>
<dbReference type="InterPro" id="IPR006041">
    <property type="entry name" value="Pollen_Ole_e1_allergen"/>
</dbReference>
<dbReference type="GO" id="GO:0005615">
    <property type="term" value="C:extracellular space"/>
    <property type="evidence" value="ECO:0007669"/>
    <property type="project" value="InterPro"/>
</dbReference>
<evidence type="ECO:0000256" key="2">
    <source>
        <dbReference type="ARBA" id="ARBA00023157"/>
    </source>
</evidence>
<feature type="chain" id="PRO_5034177065" evidence="3">
    <location>
        <begin position="27"/>
        <end position="168"/>
    </location>
</feature>
<organism evidence="4 5">
    <name type="scientific">Rhodamnia argentea</name>
    <dbReference type="NCBI Taxonomy" id="178133"/>
    <lineage>
        <taxon>Eukaryota</taxon>
        <taxon>Viridiplantae</taxon>
        <taxon>Streptophyta</taxon>
        <taxon>Embryophyta</taxon>
        <taxon>Tracheophyta</taxon>
        <taxon>Spermatophyta</taxon>
        <taxon>Magnoliopsida</taxon>
        <taxon>eudicotyledons</taxon>
        <taxon>Gunneridae</taxon>
        <taxon>Pentapetalae</taxon>
        <taxon>rosids</taxon>
        <taxon>malvids</taxon>
        <taxon>Myrtales</taxon>
        <taxon>Myrtaceae</taxon>
        <taxon>Myrtoideae</taxon>
        <taxon>Myrteae</taxon>
        <taxon>Australasian group</taxon>
        <taxon>Rhodamnia</taxon>
    </lineage>
</organism>
<dbReference type="Pfam" id="PF01190">
    <property type="entry name" value="Pollen_Ole_e_1"/>
    <property type="match status" value="1"/>
</dbReference>
<accession>A0A8B8QMP7</accession>
<keyword evidence="4" id="KW-1185">Reference proteome</keyword>
<dbReference type="Proteomes" id="UP000827889">
    <property type="component" value="Chromosome 3"/>
</dbReference>
<dbReference type="KEGG" id="rarg:115753781"/>
<dbReference type="InterPro" id="IPR006040">
    <property type="entry name" value="Allergen_Ole_e_I_CS"/>
</dbReference>
<keyword evidence="3" id="KW-0732">Signal</keyword>
<dbReference type="OrthoDB" id="1888725at2759"/>
<proteinExistence type="inferred from homology"/>
<evidence type="ECO:0000313" key="4">
    <source>
        <dbReference type="Proteomes" id="UP000827889"/>
    </source>
</evidence>
<dbReference type="PANTHER" id="PTHR31614:SF2">
    <property type="entry name" value="F28N24.16 PROTEIN"/>
    <property type="match status" value="1"/>
</dbReference>